<comment type="caution">
    <text evidence="3">The sequence shown here is derived from an EMBL/GenBank/DDBJ whole genome shotgun (WGS) entry which is preliminary data.</text>
</comment>
<keyword evidence="2" id="KW-0812">Transmembrane</keyword>
<keyword evidence="2" id="KW-0472">Membrane</keyword>
<protein>
    <submittedName>
        <fullName evidence="3">Uncharacterized protein</fullName>
    </submittedName>
</protein>
<feature type="region of interest" description="Disordered" evidence="1">
    <location>
        <begin position="323"/>
        <end position="347"/>
    </location>
</feature>
<feature type="region of interest" description="Disordered" evidence="1">
    <location>
        <begin position="130"/>
        <end position="235"/>
    </location>
</feature>
<feature type="compositionally biased region" description="Basic residues" evidence="1">
    <location>
        <begin position="130"/>
        <end position="144"/>
    </location>
</feature>
<feature type="compositionally biased region" description="Basic and acidic residues" evidence="1">
    <location>
        <begin position="145"/>
        <end position="162"/>
    </location>
</feature>
<gene>
    <name evidence="3" type="ORF">VTK73DRAFT_717</name>
</gene>
<accession>A0ABR3VUE4</accession>
<keyword evidence="4" id="KW-1185">Reference proteome</keyword>
<evidence type="ECO:0000313" key="3">
    <source>
        <dbReference type="EMBL" id="KAL1845297.1"/>
    </source>
</evidence>
<evidence type="ECO:0000256" key="1">
    <source>
        <dbReference type="SAM" id="MobiDB-lite"/>
    </source>
</evidence>
<feature type="compositionally biased region" description="Low complexity" evidence="1">
    <location>
        <begin position="184"/>
        <end position="195"/>
    </location>
</feature>
<reference evidence="3 4" key="1">
    <citation type="journal article" date="2024" name="Commun. Biol.">
        <title>Comparative genomic analysis of thermophilic fungi reveals convergent evolutionary adaptations and gene losses.</title>
        <authorList>
            <person name="Steindorff A.S."/>
            <person name="Aguilar-Pontes M.V."/>
            <person name="Robinson A.J."/>
            <person name="Andreopoulos B."/>
            <person name="LaButti K."/>
            <person name="Kuo A."/>
            <person name="Mondo S."/>
            <person name="Riley R."/>
            <person name="Otillar R."/>
            <person name="Haridas S."/>
            <person name="Lipzen A."/>
            <person name="Grimwood J."/>
            <person name="Schmutz J."/>
            <person name="Clum A."/>
            <person name="Reid I.D."/>
            <person name="Moisan M.C."/>
            <person name="Butler G."/>
            <person name="Nguyen T.T.M."/>
            <person name="Dewar K."/>
            <person name="Conant G."/>
            <person name="Drula E."/>
            <person name="Henrissat B."/>
            <person name="Hansel C."/>
            <person name="Singer S."/>
            <person name="Hutchinson M.I."/>
            <person name="de Vries R.P."/>
            <person name="Natvig D.O."/>
            <person name="Powell A.J."/>
            <person name="Tsang A."/>
            <person name="Grigoriev I.V."/>
        </authorList>
    </citation>
    <scope>NUCLEOTIDE SEQUENCE [LARGE SCALE GENOMIC DNA]</scope>
    <source>
        <strain evidence="3 4">ATCC 24622</strain>
    </source>
</reference>
<evidence type="ECO:0000256" key="2">
    <source>
        <dbReference type="SAM" id="Phobius"/>
    </source>
</evidence>
<organism evidence="3 4">
    <name type="scientific">Phialemonium thermophilum</name>
    <dbReference type="NCBI Taxonomy" id="223376"/>
    <lineage>
        <taxon>Eukaryota</taxon>
        <taxon>Fungi</taxon>
        <taxon>Dikarya</taxon>
        <taxon>Ascomycota</taxon>
        <taxon>Pezizomycotina</taxon>
        <taxon>Sordariomycetes</taxon>
        <taxon>Sordariomycetidae</taxon>
        <taxon>Cephalothecales</taxon>
        <taxon>Cephalothecaceae</taxon>
        <taxon>Phialemonium</taxon>
    </lineage>
</organism>
<feature type="region of interest" description="Disordered" evidence="1">
    <location>
        <begin position="261"/>
        <end position="298"/>
    </location>
</feature>
<evidence type="ECO:0000313" key="4">
    <source>
        <dbReference type="Proteomes" id="UP001586593"/>
    </source>
</evidence>
<feature type="compositionally biased region" description="Basic and acidic residues" evidence="1">
    <location>
        <begin position="284"/>
        <end position="297"/>
    </location>
</feature>
<feature type="compositionally biased region" description="Polar residues" evidence="1">
    <location>
        <begin position="323"/>
        <end position="339"/>
    </location>
</feature>
<feature type="compositionally biased region" description="Gly residues" evidence="1">
    <location>
        <begin position="261"/>
        <end position="274"/>
    </location>
</feature>
<feature type="compositionally biased region" description="Basic and acidic residues" evidence="1">
    <location>
        <begin position="196"/>
        <end position="220"/>
    </location>
</feature>
<feature type="transmembrane region" description="Helical" evidence="2">
    <location>
        <begin position="89"/>
        <end position="109"/>
    </location>
</feature>
<name>A0ABR3VUE4_9PEZI</name>
<keyword evidence="2" id="KW-1133">Transmembrane helix</keyword>
<dbReference type="EMBL" id="JAZHXJ010001152">
    <property type="protein sequence ID" value="KAL1845297.1"/>
    <property type="molecule type" value="Genomic_DNA"/>
</dbReference>
<proteinExistence type="predicted"/>
<sequence length="367" mass="41235">MLLQIHMDQLGRIAVLECKASSTAAFASLHSPQSRSPRLASWLGIEWVNVFIGYRPPFAGHVGLPFRRPADHKRRFWLIGQLRDCPSVVVIYAVSFVPATVLPCLLIWTHQLFPRLTFRVRTSNVALRRQHHSGARVAGRRPGRRVHDVSELDHHRLPEPIERLGGQQRQGVFHPDQRPDRSQRQALLPAAGQLPLRDRGHAERQESRRDLRGARRVSDRHARRAAGLSRQDVSVPCHCQSGSGAELHFECHDWRPVSLHPGGGHGARSRGGTGSRTLRTGGARRWEASGSHERGPPVDKTGLWDPWILFVMIWGGDTPVSGTQVSTDHPVSVATTSVRSDQKDETRRRRHSFQGCFGLWRPRSIVS</sequence>
<dbReference type="Proteomes" id="UP001586593">
    <property type="component" value="Unassembled WGS sequence"/>
</dbReference>